<dbReference type="GO" id="GO:0005524">
    <property type="term" value="F:ATP binding"/>
    <property type="evidence" value="ECO:0007669"/>
    <property type="project" value="UniProtKB-KW"/>
</dbReference>
<keyword evidence="2" id="KW-0067">ATP-binding</keyword>
<dbReference type="Pfam" id="PF02562">
    <property type="entry name" value="PhoH"/>
    <property type="match status" value="1"/>
</dbReference>
<sequence length="232" mass="26123">MASGKRARRDEVVVPLKRRNSNPVEFGFQEIKPLNFIQAEYLRAIQSNQIIFGVGSAGTGKTYIAATYAAGELFHRRVQKIILTRPNVETGRGLGFLPGTLEEKYAPYLDPFDSVFSRCLGKGFYEYAIKSGDIQPKPLGFMRGATFEDCIVLLDEAQNATRDEMQMLLSRIGKNCKMIISGDVDQSDIPDSGLSDAINRLQYIQDIEIVRFMDSDIVRSKMCKEIIMAYRN</sequence>
<dbReference type="InterPro" id="IPR027417">
    <property type="entry name" value="P-loop_NTPase"/>
</dbReference>
<evidence type="ECO:0000256" key="2">
    <source>
        <dbReference type="ARBA" id="ARBA00022840"/>
    </source>
</evidence>
<name>A0A6J7WU60_9CAUD</name>
<feature type="domain" description="PhoH-like protein" evidence="3">
    <location>
        <begin position="31"/>
        <end position="230"/>
    </location>
</feature>
<organism evidence="4">
    <name type="scientific">uncultured Caudovirales phage</name>
    <dbReference type="NCBI Taxonomy" id="2100421"/>
    <lineage>
        <taxon>Viruses</taxon>
        <taxon>Duplodnaviria</taxon>
        <taxon>Heunggongvirae</taxon>
        <taxon>Uroviricota</taxon>
        <taxon>Caudoviricetes</taxon>
        <taxon>Peduoviridae</taxon>
        <taxon>Maltschvirus</taxon>
        <taxon>Maltschvirus maltsch</taxon>
    </lineage>
</organism>
<accession>A0A6J7WU60</accession>
<dbReference type="InterPro" id="IPR003714">
    <property type="entry name" value="PhoH"/>
</dbReference>
<dbReference type="Gene3D" id="3.40.50.300">
    <property type="entry name" value="P-loop containing nucleotide triphosphate hydrolases"/>
    <property type="match status" value="1"/>
</dbReference>
<evidence type="ECO:0000313" key="4">
    <source>
        <dbReference type="EMBL" id="CAB5218773.1"/>
    </source>
</evidence>
<dbReference type="SUPFAM" id="SSF52540">
    <property type="entry name" value="P-loop containing nucleoside triphosphate hydrolases"/>
    <property type="match status" value="1"/>
</dbReference>
<gene>
    <name evidence="4" type="ORF">UFOVP218_140</name>
</gene>
<dbReference type="PANTHER" id="PTHR30473:SF3">
    <property type="entry name" value="PROTEIN PHOH"/>
    <property type="match status" value="1"/>
</dbReference>
<protein>
    <submittedName>
        <fullName evidence="4">PhoH Phosphate starvation-inducible protein PhoH, predicted ATPase</fullName>
    </submittedName>
</protein>
<evidence type="ECO:0000256" key="1">
    <source>
        <dbReference type="ARBA" id="ARBA00022741"/>
    </source>
</evidence>
<keyword evidence="1" id="KW-0547">Nucleotide-binding</keyword>
<proteinExistence type="predicted"/>
<evidence type="ECO:0000259" key="3">
    <source>
        <dbReference type="Pfam" id="PF02562"/>
    </source>
</evidence>
<reference evidence="4" key="1">
    <citation type="submission" date="2020-05" db="EMBL/GenBank/DDBJ databases">
        <authorList>
            <person name="Chiriac C."/>
            <person name="Salcher M."/>
            <person name="Ghai R."/>
            <person name="Kavagutti S V."/>
        </authorList>
    </citation>
    <scope>NUCLEOTIDE SEQUENCE</scope>
</reference>
<dbReference type="InterPro" id="IPR051451">
    <property type="entry name" value="PhoH2-like"/>
</dbReference>
<dbReference type="EMBL" id="LR798261">
    <property type="protein sequence ID" value="CAB5218773.1"/>
    <property type="molecule type" value="Genomic_DNA"/>
</dbReference>
<dbReference type="PANTHER" id="PTHR30473">
    <property type="entry name" value="PROTEIN PHOH"/>
    <property type="match status" value="1"/>
</dbReference>